<comment type="subcellular location">
    <subcellularLocation>
        <location evidence="10">Nucleus</location>
    </subcellularLocation>
</comment>
<evidence type="ECO:0000256" key="3">
    <source>
        <dbReference type="ARBA" id="ARBA00022771"/>
    </source>
</evidence>
<dbReference type="SMART" id="SM00399">
    <property type="entry name" value="ZnF_C4"/>
    <property type="match status" value="1"/>
</dbReference>
<keyword evidence="5 10" id="KW-0805">Transcription regulation</keyword>
<comment type="caution">
    <text evidence="12">The sequence shown here is derived from an EMBL/GenBank/DDBJ whole genome shotgun (WGS) entry which is preliminary data.</text>
</comment>
<dbReference type="OrthoDB" id="9996608at2759"/>
<dbReference type="EMBL" id="CAJEWN010000313">
    <property type="protein sequence ID" value="CAD2178158.1"/>
    <property type="molecule type" value="Genomic_DNA"/>
</dbReference>
<dbReference type="PROSITE" id="PS00031">
    <property type="entry name" value="NUCLEAR_REC_DBD_1"/>
    <property type="match status" value="1"/>
</dbReference>
<dbReference type="Pfam" id="PF00104">
    <property type="entry name" value="Hormone_recep"/>
    <property type="match status" value="1"/>
</dbReference>
<evidence type="ECO:0000256" key="10">
    <source>
        <dbReference type="RuleBase" id="RU004334"/>
    </source>
</evidence>
<organism evidence="12 13">
    <name type="scientific">Meloidogyne enterolobii</name>
    <name type="common">Root-knot nematode worm</name>
    <name type="synonym">Meloidogyne mayaguensis</name>
    <dbReference type="NCBI Taxonomy" id="390850"/>
    <lineage>
        <taxon>Eukaryota</taxon>
        <taxon>Metazoa</taxon>
        <taxon>Ecdysozoa</taxon>
        <taxon>Nematoda</taxon>
        <taxon>Chromadorea</taxon>
        <taxon>Rhabditida</taxon>
        <taxon>Tylenchina</taxon>
        <taxon>Tylenchomorpha</taxon>
        <taxon>Tylenchoidea</taxon>
        <taxon>Meloidogynidae</taxon>
        <taxon>Meloidogyninae</taxon>
        <taxon>Meloidogyne</taxon>
    </lineage>
</organism>
<sequence length="407" mass="47408">MQRNFIKKCKVCGTKEHVLFHYGVSSCRACGSFFRRYLENENEWKYNLCKCLNGNREEKNLQTNLAKCKKCRLEKCFSVGMKKLDVGYLRQDICREAMEKQKSAINILNSPTVDITIKDQNLVNSILPIIEAQKRIMHAFNDLDDIFLYGPILFEEIISSNFNIFRLTGTFSPNPSPIPFDELNTWESSLQREGLFNRRFQKCMLVDRLLCFSIANSMPVFEKLTLSDKIAHLRQICQLFRTFTNTYLAWELGSETWKRKDNIMPALSFMKNPVFLNDDKIIKWTDLIFTKSVAHFKRVSLTNVEFALLIAIILSKSDAKNLSPEGKELLYNESVKYTNILLRYNQQRLGLIEGAQRLAECSRLINLSIENEYNFRAMVSHEIKYFSTSTNYSKCPNFTTKFLESTD</sequence>
<dbReference type="PROSITE" id="PS51257">
    <property type="entry name" value="PROKAR_LIPOPROTEIN"/>
    <property type="match status" value="1"/>
</dbReference>
<dbReference type="InterPro" id="IPR013088">
    <property type="entry name" value="Znf_NHR/GATA"/>
</dbReference>
<proteinExistence type="inferred from homology"/>
<feature type="domain" description="Nuclear receptor" evidence="11">
    <location>
        <begin position="6"/>
        <end position="88"/>
    </location>
</feature>
<keyword evidence="8 10" id="KW-0675">Receptor</keyword>
<dbReference type="InterPro" id="IPR000536">
    <property type="entry name" value="Nucl_hrmn_rcpt_lig-bd"/>
</dbReference>
<keyword evidence="6 10" id="KW-0238">DNA-binding</keyword>
<comment type="similarity">
    <text evidence="1 10">Belongs to the nuclear hormone receptor family.</text>
</comment>
<keyword evidence="7 10" id="KW-0804">Transcription</keyword>
<evidence type="ECO:0000256" key="1">
    <source>
        <dbReference type="ARBA" id="ARBA00005993"/>
    </source>
</evidence>
<evidence type="ECO:0000256" key="7">
    <source>
        <dbReference type="ARBA" id="ARBA00023163"/>
    </source>
</evidence>
<keyword evidence="3 10" id="KW-0863">Zinc-finger</keyword>
<dbReference type="AlphaFoldDB" id="A0A6V7VUS2"/>
<evidence type="ECO:0000256" key="4">
    <source>
        <dbReference type="ARBA" id="ARBA00022833"/>
    </source>
</evidence>
<dbReference type="Gene3D" id="1.10.565.10">
    <property type="entry name" value="Retinoid X Receptor"/>
    <property type="match status" value="1"/>
</dbReference>
<dbReference type="SUPFAM" id="SSF57716">
    <property type="entry name" value="Glucocorticoid receptor-like (DNA-binding domain)"/>
    <property type="match status" value="1"/>
</dbReference>
<reference evidence="12 13" key="1">
    <citation type="submission" date="2020-08" db="EMBL/GenBank/DDBJ databases">
        <authorList>
            <person name="Koutsovoulos G."/>
            <person name="Danchin GJ E."/>
        </authorList>
    </citation>
    <scope>NUCLEOTIDE SEQUENCE [LARGE SCALE GENOMIC DNA]</scope>
</reference>
<name>A0A6V7VUS2_MELEN</name>
<keyword evidence="2 10" id="KW-0479">Metal-binding</keyword>
<dbReference type="GO" id="GO:0005634">
    <property type="term" value="C:nucleus"/>
    <property type="evidence" value="ECO:0007669"/>
    <property type="project" value="UniProtKB-SubCell"/>
</dbReference>
<dbReference type="PANTHER" id="PTHR24083">
    <property type="entry name" value="NUCLEAR HORMONE RECEPTOR"/>
    <property type="match status" value="1"/>
</dbReference>
<accession>A0A6V7VUS2</accession>
<dbReference type="PROSITE" id="PS51030">
    <property type="entry name" value="NUCLEAR_REC_DBD_2"/>
    <property type="match status" value="1"/>
</dbReference>
<protein>
    <recommendedName>
        <fullName evidence="11">Nuclear receptor domain-containing protein</fullName>
    </recommendedName>
</protein>
<dbReference type="Proteomes" id="UP000580250">
    <property type="component" value="Unassembled WGS sequence"/>
</dbReference>
<dbReference type="Gene3D" id="3.30.50.10">
    <property type="entry name" value="Erythroid Transcription Factor GATA-1, subunit A"/>
    <property type="match status" value="1"/>
</dbReference>
<evidence type="ECO:0000256" key="8">
    <source>
        <dbReference type="ARBA" id="ARBA00023170"/>
    </source>
</evidence>
<evidence type="ECO:0000313" key="13">
    <source>
        <dbReference type="Proteomes" id="UP000580250"/>
    </source>
</evidence>
<dbReference type="InterPro" id="IPR001628">
    <property type="entry name" value="Znf_hrmn_rcpt"/>
</dbReference>
<evidence type="ECO:0000256" key="2">
    <source>
        <dbReference type="ARBA" id="ARBA00022723"/>
    </source>
</evidence>
<dbReference type="SMART" id="SM00430">
    <property type="entry name" value="HOLI"/>
    <property type="match status" value="1"/>
</dbReference>
<keyword evidence="4 10" id="KW-0862">Zinc</keyword>
<keyword evidence="9 10" id="KW-0539">Nucleus</keyword>
<dbReference type="GO" id="GO:0008270">
    <property type="term" value="F:zinc ion binding"/>
    <property type="evidence" value="ECO:0007669"/>
    <property type="project" value="UniProtKB-KW"/>
</dbReference>
<dbReference type="InterPro" id="IPR035500">
    <property type="entry name" value="NHR-like_dom_sf"/>
</dbReference>
<evidence type="ECO:0000256" key="6">
    <source>
        <dbReference type="ARBA" id="ARBA00023125"/>
    </source>
</evidence>
<evidence type="ECO:0000256" key="5">
    <source>
        <dbReference type="ARBA" id="ARBA00023015"/>
    </source>
</evidence>
<dbReference type="PRINTS" id="PR00047">
    <property type="entry name" value="STROIDFINGER"/>
</dbReference>
<dbReference type="InterPro" id="IPR050274">
    <property type="entry name" value="Nuclear_hormone_rcpt_NR2"/>
</dbReference>
<dbReference type="GO" id="GO:0043565">
    <property type="term" value="F:sequence-specific DNA binding"/>
    <property type="evidence" value="ECO:0007669"/>
    <property type="project" value="InterPro"/>
</dbReference>
<evidence type="ECO:0000256" key="9">
    <source>
        <dbReference type="ARBA" id="ARBA00023242"/>
    </source>
</evidence>
<dbReference type="GO" id="GO:0003700">
    <property type="term" value="F:DNA-binding transcription factor activity"/>
    <property type="evidence" value="ECO:0007669"/>
    <property type="project" value="InterPro"/>
</dbReference>
<gene>
    <name evidence="12" type="ORF">MENT_LOCUS30084</name>
</gene>
<dbReference type="Pfam" id="PF00105">
    <property type="entry name" value="zf-C4"/>
    <property type="match status" value="1"/>
</dbReference>
<dbReference type="SUPFAM" id="SSF48508">
    <property type="entry name" value="Nuclear receptor ligand-binding domain"/>
    <property type="match status" value="1"/>
</dbReference>
<evidence type="ECO:0000259" key="11">
    <source>
        <dbReference type="PROSITE" id="PS51030"/>
    </source>
</evidence>
<evidence type="ECO:0000313" key="12">
    <source>
        <dbReference type="EMBL" id="CAD2178158.1"/>
    </source>
</evidence>